<evidence type="ECO:0000259" key="4">
    <source>
        <dbReference type="Pfam" id="PF01466"/>
    </source>
</evidence>
<feature type="domain" description="SKP1 component dimerisation" evidence="4">
    <location>
        <begin position="112"/>
        <end position="159"/>
    </location>
</feature>
<evidence type="ECO:0000256" key="1">
    <source>
        <dbReference type="ARBA" id="ARBA00009993"/>
    </source>
</evidence>
<reference evidence="7" key="1">
    <citation type="submission" date="2014-03" db="EMBL/GenBank/DDBJ databases">
        <title>The Genome Sequence of Puccinia striiformis f. sp. tritici PST-78.</title>
        <authorList>
            <consortium name="The Broad Institute Genome Sequencing Platform"/>
            <person name="Cuomo C."/>
            <person name="Hulbert S."/>
            <person name="Chen X."/>
            <person name="Walker B."/>
            <person name="Young S.K."/>
            <person name="Zeng Q."/>
            <person name="Gargeya S."/>
            <person name="Fitzgerald M."/>
            <person name="Haas B."/>
            <person name="Abouelleil A."/>
            <person name="Alvarado L."/>
            <person name="Arachchi H.M."/>
            <person name="Berlin A.M."/>
            <person name="Chapman S.B."/>
            <person name="Goldberg J."/>
            <person name="Griggs A."/>
            <person name="Gujja S."/>
            <person name="Hansen M."/>
            <person name="Howarth C."/>
            <person name="Imamovic A."/>
            <person name="Larimer J."/>
            <person name="McCowan C."/>
            <person name="Montmayeur A."/>
            <person name="Murphy C."/>
            <person name="Neiman D."/>
            <person name="Pearson M."/>
            <person name="Priest M."/>
            <person name="Roberts A."/>
            <person name="Saif S."/>
            <person name="Shea T."/>
            <person name="Sisk P."/>
            <person name="Sykes S."/>
            <person name="Wortman J."/>
            <person name="Nusbaum C."/>
            <person name="Birren B."/>
        </authorList>
    </citation>
    <scope>NUCLEOTIDE SEQUENCE [LARGE SCALE GENOMIC DNA]</scope>
    <source>
        <strain evidence="7">race PST-78</strain>
    </source>
</reference>
<evidence type="ECO:0000256" key="2">
    <source>
        <dbReference type="ARBA" id="ARBA00022786"/>
    </source>
</evidence>
<dbReference type="Pfam" id="PF03931">
    <property type="entry name" value="Skp1_POZ"/>
    <property type="match status" value="1"/>
</dbReference>
<dbReference type="InterPro" id="IPR011333">
    <property type="entry name" value="SKP1/BTB/POZ_sf"/>
</dbReference>
<dbReference type="InterPro" id="IPR036296">
    <property type="entry name" value="SKP1-like_dim_sf"/>
</dbReference>
<dbReference type="UniPathway" id="UPA00143"/>
<dbReference type="Proteomes" id="UP000054564">
    <property type="component" value="Unassembled WGS sequence"/>
</dbReference>
<dbReference type="GO" id="GO:0006511">
    <property type="term" value="P:ubiquitin-dependent protein catabolic process"/>
    <property type="evidence" value="ECO:0007669"/>
    <property type="project" value="InterPro"/>
</dbReference>
<keyword evidence="2 3" id="KW-0833">Ubl conjugation pathway</keyword>
<dbReference type="SUPFAM" id="SSF81382">
    <property type="entry name" value="Skp1 dimerisation domain-like"/>
    <property type="match status" value="1"/>
</dbReference>
<evidence type="ECO:0000313" key="6">
    <source>
        <dbReference type="EMBL" id="KNF04887.1"/>
    </source>
</evidence>
<comment type="caution">
    <text evidence="6">The sequence shown here is derived from an EMBL/GenBank/DDBJ whole genome shotgun (WGS) entry which is preliminary data.</text>
</comment>
<dbReference type="AlphaFoldDB" id="A0A0L0W087"/>
<dbReference type="FunFam" id="3.30.710.10:FF:000026">
    <property type="entry name" value="E3 ubiquitin ligase complex SCF subunit"/>
    <property type="match status" value="1"/>
</dbReference>
<comment type="function">
    <text evidence="3">Essential component of the SCF (SKP1-CUL1-F-box protein) E3 ubiquitin ligase complexes, which mediate the ubiquitination and subsequent proteasomal degradation of target proteins.</text>
</comment>
<comment type="subunit">
    <text evidence="3">Component of the SCF (SKP1-CUL1-F-box protein) E3 ubiquitin ligase complexes.</text>
</comment>
<evidence type="ECO:0000313" key="7">
    <source>
        <dbReference type="Proteomes" id="UP000054564"/>
    </source>
</evidence>
<comment type="pathway">
    <text evidence="3">Protein modification; protein ubiquitination.</text>
</comment>
<dbReference type="InterPro" id="IPR001232">
    <property type="entry name" value="SKP1-like"/>
</dbReference>
<dbReference type="InterPro" id="IPR016073">
    <property type="entry name" value="Skp1_comp_POZ"/>
</dbReference>
<dbReference type="SUPFAM" id="SSF54695">
    <property type="entry name" value="POZ domain"/>
    <property type="match status" value="1"/>
</dbReference>
<dbReference type="InterPro" id="IPR016072">
    <property type="entry name" value="Skp1_comp_dimer"/>
</dbReference>
<dbReference type="GO" id="GO:0016567">
    <property type="term" value="P:protein ubiquitination"/>
    <property type="evidence" value="ECO:0007669"/>
    <property type="project" value="UniProtKB-UniPathway"/>
</dbReference>
<name>A0A0L0W087_9BASI</name>
<sequence length="171" mass="19476">MIVDTTDGQEFTVERKVAFQCNLFKGMVECLGPGEEEDEQTMRIPVQVSGPHFKKVLEWCEYHKDDVAPPPKDADDAPKGPPPISAWDARYIAVDQEMLFDITIAANFLDIPGLLDVCCRTIGNMIKGKQPDEIRELFNIKNDFTPEEQAQIRMETEWAEVDLVSVKFQDR</sequence>
<organism evidence="6 7">
    <name type="scientific">Puccinia striiformis f. sp. tritici PST-78</name>
    <dbReference type="NCBI Taxonomy" id="1165861"/>
    <lineage>
        <taxon>Eukaryota</taxon>
        <taxon>Fungi</taxon>
        <taxon>Dikarya</taxon>
        <taxon>Basidiomycota</taxon>
        <taxon>Pucciniomycotina</taxon>
        <taxon>Pucciniomycetes</taxon>
        <taxon>Pucciniales</taxon>
        <taxon>Pucciniaceae</taxon>
        <taxon>Puccinia</taxon>
    </lineage>
</organism>
<dbReference type="PANTHER" id="PTHR11165">
    <property type="entry name" value="SKP1"/>
    <property type="match status" value="1"/>
</dbReference>
<dbReference type="PIRSF" id="PIRSF028729">
    <property type="entry name" value="E3_ubiquit_lig_SCF_Skp"/>
    <property type="match status" value="1"/>
</dbReference>
<keyword evidence="7" id="KW-1185">Reference proteome</keyword>
<protein>
    <recommendedName>
        <fullName evidence="3">E3 ubiquitin ligase complex SCF subunit</fullName>
    </recommendedName>
</protein>
<dbReference type="Gene3D" id="3.30.710.10">
    <property type="entry name" value="Potassium Channel Kv1.1, Chain A"/>
    <property type="match status" value="1"/>
</dbReference>
<dbReference type="SMART" id="SM00512">
    <property type="entry name" value="Skp1"/>
    <property type="match status" value="1"/>
</dbReference>
<dbReference type="EMBL" id="AJIL01000010">
    <property type="protein sequence ID" value="KNF04887.1"/>
    <property type="molecule type" value="Genomic_DNA"/>
</dbReference>
<evidence type="ECO:0000259" key="5">
    <source>
        <dbReference type="Pfam" id="PF03931"/>
    </source>
</evidence>
<accession>A0A0L0W087</accession>
<evidence type="ECO:0000256" key="3">
    <source>
        <dbReference type="PIRNR" id="PIRNR028729"/>
    </source>
</evidence>
<dbReference type="Pfam" id="PF01466">
    <property type="entry name" value="Skp1"/>
    <property type="match status" value="1"/>
</dbReference>
<feature type="domain" description="SKP1 component POZ" evidence="5">
    <location>
        <begin position="4"/>
        <end position="65"/>
    </location>
</feature>
<comment type="similarity">
    <text evidence="1 3">Belongs to the SKP1 family.</text>
</comment>
<proteinExistence type="inferred from homology"/>
<dbReference type="STRING" id="1165861.A0A0L0W087"/>
<dbReference type="InterPro" id="IPR016897">
    <property type="entry name" value="SKP1"/>
</dbReference>
<gene>
    <name evidence="6" type="ORF">PSTG_01944</name>
</gene>
<dbReference type="CDD" id="cd18322">
    <property type="entry name" value="BTB_POZ_SKP1"/>
    <property type="match status" value="1"/>
</dbReference>